<feature type="compositionally biased region" description="Polar residues" evidence="1">
    <location>
        <begin position="23"/>
        <end position="46"/>
    </location>
</feature>
<sequence>MSSRFSQMLKGLESKLDAVVNGQSTNNYYSPQAYGSQTYGPQQISHYGSRPYSSQPSYGGPPQHYDASIQYRPPNPPAPAPYGEPVPYGAPHPAQSPFPQLPISSHGPAASYGSAPAPIASPSGPPSHSPPPYDGTPNSYQAPTPYNGAPNALQPPAPYGFPGPQAPSPYGGPTPYPPHPHHSTSPPPLQAATIRSGDSKDSPTTVHASSDPSAPAIYTFTRNSSKPHLVMHYSSPATNNPAAPHLGEAVISMMGTSRLTIRGQSVKVKESGLGDRYTVDTPQGTFKWKRDLAGRITELVDESKNRVAKLKSGPGKKEKTLELCVPCDAQMYEVILLSMVVARTLAKDGDEVVFEVVEAILGV</sequence>
<evidence type="ECO:0000256" key="1">
    <source>
        <dbReference type="SAM" id="MobiDB-lite"/>
    </source>
</evidence>
<gene>
    <name evidence="2" type="ORF">DNG_07404</name>
</gene>
<organism evidence="2 3">
    <name type="scientific">Cephalotrichum gorgonifer</name>
    <dbReference type="NCBI Taxonomy" id="2041049"/>
    <lineage>
        <taxon>Eukaryota</taxon>
        <taxon>Fungi</taxon>
        <taxon>Dikarya</taxon>
        <taxon>Ascomycota</taxon>
        <taxon>Pezizomycotina</taxon>
        <taxon>Sordariomycetes</taxon>
        <taxon>Hypocreomycetidae</taxon>
        <taxon>Microascales</taxon>
        <taxon>Microascaceae</taxon>
        <taxon>Cephalotrichum</taxon>
    </lineage>
</organism>
<evidence type="ECO:0000313" key="2">
    <source>
        <dbReference type="EMBL" id="SPO04719.1"/>
    </source>
</evidence>
<name>A0AAE8N3C8_9PEZI</name>
<reference evidence="2" key="1">
    <citation type="submission" date="2018-03" db="EMBL/GenBank/DDBJ databases">
        <authorList>
            <person name="Guldener U."/>
        </authorList>
    </citation>
    <scope>NUCLEOTIDE SEQUENCE</scope>
</reference>
<feature type="compositionally biased region" description="Pro residues" evidence="1">
    <location>
        <begin position="123"/>
        <end position="134"/>
    </location>
</feature>
<feature type="compositionally biased region" description="Low complexity" evidence="1">
    <location>
        <begin position="47"/>
        <end position="63"/>
    </location>
</feature>
<keyword evidence="3" id="KW-1185">Reference proteome</keyword>
<dbReference type="EMBL" id="ONZQ02000011">
    <property type="protein sequence ID" value="SPO04719.1"/>
    <property type="molecule type" value="Genomic_DNA"/>
</dbReference>
<comment type="caution">
    <text evidence="2">The sequence shown here is derived from an EMBL/GenBank/DDBJ whole genome shotgun (WGS) entry which is preliminary data.</text>
</comment>
<proteinExistence type="predicted"/>
<feature type="compositionally biased region" description="Pro residues" evidence="1">
    <location>
        <begin position="73"/>
        <end position="100"/>
    </location>
</feature>
<feature type="compositionally biased region" description="Polar residues" evidence="1">
    <location>
        <begin position="202"/>
        <end position="212"/>
    </location>
</feature>
<feature type="compositionally biased region" description="Pro residues" evidence="1">
    <location>
        <begin position="153"/>
        <end position="178"/>
    </location>
</feature>
<dbReference type="AlphaFoldDB" id="A0AAE8N3C8"/>
<dbReference type="Proteomes" id="UP001187682">
    <property type="component" value="Unassembled WGS sequence"/>
</dbReference>
<feature type="compositionally biased region" description="Low complexity" evidence="1">
    <location>
        <begin position="104"/>
        <end position="122"/>
    </location>
</feature>
<accession>A0AAE8N3C8</accession>
<protein>
    <submittedName>
        <fullName evidence="2">Uncharacterized protein</fullName>
    </submittedName>
</protein>
<feature type="region of interest" description="Disordered" evidence="1">
    <location>
        <begin position="23"/>
        <end position="218"/>
    </location>
</feature>
<evidence type="ECO:0000313" key="3">
    <source>
        <dbReference type="Proteomes" id="UP001187682"/>
    </source>
</evidence>